<gene>
    <name evidence="2" type="ORF">BKA55DRAFT_697509</name>
</gene>
<dbReference type="Proteomes" id="UP000720189">
    <property type="component" value="Unassembled WGS sequence"/>
</dbReference>
<dbReference type="EMBL" id="JAGMUX010000028">
    <property type="protein sequence ID" value="KAH7220458.1"/>
    <property type="molecule type" value="Genomic_DNA"/>
</dbReference>
<dbReference type="AlphaFoldDB" id="A0A9P9FYQ6"/>
<proteinExistence type="predicted"/>
<keyword evidence="1" id="KW-0812">Transmembrane</keyword>
<dbReference type="OrthoDB" id="5428040at2759"/>
<organism evidence="2 3">
    <name type="scientific">Fusarium redolens</name>
    <dbReference type="NCBI Taxonomy" id="48865"/>
    <lineage>
        <taxon>Eukaryota</taxon>
        <taxon>Fungi</taxon>
        <taxon>Dikarya</taxon>
        <taxon>Ascomycota</taxon>
        <taxon>Pezizomycotina</taxon>
        <taxon>Sordariomycetes</taxon>
        <taxon>Hypocreomycetidae</taxon>
        <taxon>Hypocreales</taxon>
        <taxon>Nectriaceae</taxon>
        <taxon>Fusarium</taxon>
        <taxon>Fusarium redolens species complex</taxon>
    </lineage>
</organism>
<reference evidence="2" key="1">
    <citation type="journal article" date="2021" name="Nat. Commun.">
        <title>Genetic determinants of endophytism in the Arabidopsis root mycobiome.</title>
        <authorList>
            <person name="Mesny F."/>
            <person name="Miyauchi S."/>
            <person name="Thiergart T."/>
            <person name="Pickel B."/>
            <person name="Atanasova L."/>
            <person name="Karlsson M."/>
            <person name="Huettel B."/>
            <person name="Barry K.W."/>
            <person name="Haridas S."/>
            <person name="Chen C."/>
            <person name="Bauer D."/>
            <person name="Andreopoulos W."/>
            <person name="Pangilinan J."/>
            <person name="LaButti K."/>
            <person name="Riley R."/>
            <person name="Lipzen A."/>
            <person name="Clum A."/>
            <person name="Drula E."/>
            <person name="Henrissat B."/>
            <person name="Kohler A."/>
            <person name="Grigoriev I.V."/>
            <person name="Martin F.M."/>
            <person name="Hacquard S."/>
        </authorList>
    </citation>
    <scope>NUCLEOTIDE SEQUENCE</scope>
    <source>
        <strain evidence="2">MPI-CAGE-AT-0023</strain>
    </source>
</reference>
<evidence type="ECO:0000313" key="3">
    <source>
        <dbReference type="Proteomes" id="UP000720189"/>
    </source>
</evidence>
<feature type="transmembrane region" description="Helical" evidence="1">
    <location>
        <begin position="562"/>
        <end position="588"/>
    </location>
</feature>
<feature type="transmembrane region" description="Helical" evidence="1">
    <location>
        <begin position="20"/>
        <end position="45"/>
    </location>
</feature>
<feature type="transmembrane region" description="Helical" evidence="1">
    <location>
        <begin position="65"/>
        <end position="92"/>
    </location>
</feature>
<feature type="transmembrane region" description="Helical" evidence="1">
    <location>
        <begin position="131"/>
        <end position="155"/>
    </location>
</feature>
<keyword evidence="1" id="KW-0472">Membrane</keyword>
<sequence>MHDNLPRDRRSRIVSQLGKVSVVILTSLFVVCLGCLVFLAFLWGADENNTVWRSIVLAEWTARSITITSLVLRWATAAQAATCTSMLAAILLKQGAVPLPAAAAVSIIRVDNTGPWSLLGKMEAEWHRGSVLVGLLVALLTFTTLSLQFTSTILLSQVGLASLPVASSVPQTYYGIKTEGNTYWSLIGINPSFLSTTPARYPAFAEWVPNTSTSNMAAQHGFASSNAPGIRDTGTVMRAFLPIDNNEERNRITEYHGIATVVDTRVVCMRPSLTKLAFSMHNGLYVTGLAHIEQKPLGLVRQAREGRNNNFSVFFDCGITLPPDGPHSEPHWALAACYCGNNISEQGIYSVMEPKGKKHLGDSYLLINATLLKSSEDIDDSDVWESIPGSEDSVSARLQLTFCMTSFQAQRMEVDATRSTLIHPEPSLHWNTSTAMWNTHAVLQQLGARTSEISAAERGIFDLAPRSWQWSKYPEDLEHTGDALETTQNLVWVGSDLVYNDVVNSAQYSIFSQMASSTKNPALGLQAFLTTLCSICYYDRIPMFDAVGPSSRVSLVQVIRPLGWTAFIIVAAVAVLHLILVLSVVLMFRGAGNLSCIQNAWPSISQLLGPVTEDWIRGADTVDDKTVKLWLKDRGLHRTLVGVEHIQGRVHLVKKERIS</sequence>
<keyword evidence="1" id="KW-1133">Transmembrane helix</keyword>
<dbReference type="GeneID" id="70230345"/>
<protein>
    <submittedName>
        <fullName evidence="2">Uncharacterized protein</fullName>
    </submittedName>
</protein>
<comment type="caution">
    <text evidence="2">The sequence shown here is derived from an EMBL/GenBank/DDBJ whole genome shotgun (WGS) entry which is preliminary data.</text>
</comment>
<evidence type="ECO:0000313" key="2">
    <source>
        <dbReference type="EMBL" id="KAH7220458.1"/>
    </source>
</evidence>
<accession>A0A9P9FYQ6</accession>
<name>A0A9P9FYQ6_FUSRE</name>
<keyword evidence="3" id="KW-1185">Reference proteome</keyword>
<dbReference type="RefSeq" id="XP_046042062.1">
    <property type="nucleotide sequence ID" value="XM_046200391.1"/>
</dbReference>
<evidence type="ECO:0000256" key="1">
    <source>
        <dbReference type="SAM" id="Phobius"/>
    </source>
</evidence>